<dbReference type="Pfam" id="PF01863">
    <property type="entry name" value="YgjP-like"/>
    <property type="match status" value="1"/>
</dbReference>
<dbReference type="GO" id="GO:0016787">
    <property type="term" value="F:hydrolase activity"/>
    <property type="evidence" value="ECO:0007669"/>
    <property type="project" value="UniProtKB-KW"/>
</dbReference>
<dbReference type="OrthoDB" id="9000630at2"/>
<dbReference type="AlphaFoldDB" id="A0A2N8KRQ5"/>
<dbReference type="InterPro" id="IPR002725">
    <property type="entry name" value="YgjP-like_metallopeptidase"/>
</dbReference>
<evidence type="ECO:0000259" key="1">
    <source>
        <dbReference type="Pfam" id="PF01863"/>
    </source>
</evidence>
<dbReference type="PANTHER" id="PTHR30399">
    <property type="entry name" value="UNCHARACTERIZED PROTEIN YGJP"/>
    <property type="match status" value="1"/>
</dbReference>
<accession>A0A2N8KRQ5</accession>
<dbReference type="RefSeq" id="WP_102769899.1">
    <property type="nucleotide sequence ID" value="NZ_POSP01000004.1"/>
</dbReference>
<name>A0A2N8KRQ5_9BURK</name>
<proteinExistence type="predicted"/>
<dbReference type="PANTHER" id="PTHR30399:SF1">
    <property type="entry name" value="UTP PYROPHOSPHATASE"/>
    <property type="match status" value="1"/>
</dbReference>
<organism evidence="2 3">
    <name type="scientific">Kinneretia aquatilis</name>
    <dbReference type="NCBI Taxonomy" id="2070761"/>
    <lineage>
        <taxon>Bacteria</taxon>
        <taxon>Pseudomonadati</taxon>
        <taxon>Pseudomonadota</taxon>
        <taxon>Betaproteobacteria</taxon>
        <taxon>Burkholderiales</taxon>
        <taxon>Sphaerotilaceae</taxon>
        <taxon>Roseateles</taxon>
    </lineage>
</organism>
<keyword evidence="3" id="KW-1185">Reference proteome</keyword>
<dbReference type="Gene3D" id="3.30.2010.10">
    <property type="entry name" value="Metalloproteases ('zincins'), catalytic domain"/>
    <property type="match status" value="1"/>
</dbReference>
<protein>
    <submittedName>
        <fullName evidence="2">Metal-dependent hydrolase</fullName>
    </submittedName>
</protein>
<keyword evidence="2" id="KW-0378">Hydrolase</keyword>
<evidence type="ECO:0000313" key="3">
    <source>
        <dbReference type="Proteomes" id="UP000235916"/>
    </source>
</evidence>
<feature type="domain" description="YgjP-like metallopeptidase" evidence="1">
    <location>
        <begin position="90"/>
        <end position="153"/>
    </location>
</feature>
<dbReference type="CDD" id="cd07344">
    <property type="entry name" value="M48_yhfN_like"/>
    <property type="match status" value="1"/>
</dbReference>
<reference evidence="2 3" key="1">
    <citation type="submission" date="2018-01" db="EMBL/GenBank/DDBJ databases">
        <title>Draft genome sequence of Paucibacter aquatile CR182 isolated from freshwater of the Nakdong River.</title>
        <authorList>
            <person name="Choi A."/>
            <person name="Chung E.J."/>
        </authorList>
    </citation>
    <scope>NUCLEOTIDE SEQUENCE [LARGE SCALE GENOMIC DNA]</scope>
    <source>
        <strain evidence="2 3">CR182</strain>
    </source>
</reference>
<dbReference type="InterPro" id="IPR053136">
    <property type="entry name" value="UTP_pyrophosphatase-like"/>
</dbReference>
<sequence length="170" mass="19357">MPTLKYLAGYPADLLAQVQQLIDAGRLGETLARRYPLGHEVRSDTALFDYTMALKNRYLRNAPPLSKVCFDAKLKVLQHALGTHTRASRVQGAKLTSKREIRVASLFKEAPAEFLKMIVVHELAHLKELDHNKAFYQLCQHMEPAYGQLEFDLRLYLTHQDLQAAEACHD</sequence>
<dbReference type="EMBL" id="POSP01000004">
    <property type="protein sequence ID" value="PND36123.1"/>
    <property type="molecule type" value="Genomic_DNA"/>
</dbReference>
<gene>
    <name evidence="2" type="ORF">C1O66_20550</name>
</gene>
<evidence type="ECO:0000313" key="2">
    <source>
        <dbReference type="EMBL" id="PND36123.1"/>
    </source>
</evidence>
<comment type="caution">
    <text evidence="2">The sequence shown here is derived from an EMBL/GenBank/DDBJ whole genome shotgun (WGS) entry which is preliminary data.</text>
</comment>
<dbReference type="Proteomes" id="UP000235916">
    <property type="component" value="Unassembled WGS sequence"/>
</dbReference>